<feature type="region of interest" description="Disordered" evidence="1">
    <location>
        <begin position="601"/>
        <end position="626"/>
    </location>
</feature>
<feature type="compositionally biased region" description="Polar residues" evidence="1">
    <location>
        <begin position="1403"/>
        <end position="1420"/>
    </location>
</feature>
<dbReference type="PROSITE" id="PS50096">
    <property type="entry name" value="IQ"/>
    <property type="match status" value="13"/>
</dbReference>
<dbReference type="PANTHER" id="PTHR10699:SF11">
    <property type="entry name" value="IGLOO, ISOFORM A"/>
    <property type="match status" value="1"/>
</dbReference>
<evidence type="ECO:0000259" key="2">
    <source>
        <dbReference type="SMART" id="SM00394"/>
    </source>
</evidence>
<feature type="region of interest" description="Disordered" evidence="1">
    <location>
        <begin position="694"/>
        <end position="727"/>
    </location>
</feature>
<feature type="region of interest" description="Disordered" evidence="1">
    <location>
        <begin position="1040"/>
        <end position="1082"/>
    </location>
</feature>
<evidence type="ECO:0000256" key="1">
    <source>
        <dbReference type="SAM" id="MobiDB-lite"/>
    </source>
</evidence>
<accession>A0A336M3C9</accession>
<feature type="compositionally biased region" description="Polar residues" evidence="1">
    <location>
        <begin position="124"/>
        <end position="138"/>
    </location>
</feature>
<dbReference type="SUPFAM" id="SSF47391">
    <property type="entry name" value="Dimerization-anchoring domain of cAMP-dependent PK regulatory subunit"/>
    <property type="match status" value="1"/>
</dbReference>
<organism evidence="3">
    <name type="scientific">Culicoides sonorensis</name>
    <name type="common">Biting midge</name>
    <dbReference type="NCBI Taxonomy" id="179676"/>
    <lineage>
        <taxon>Eukaryota</taxon>
        <taxon>Metazoa</taxon>
        <taxon>Ecdysozoa</taxon>
        <taxon>Arthropoda</taxon>
        <taxon>Hexapoda</taxon>
        <taxon>Insecta</taxon>
        <taxon>Pterygota</taxon>
        <taxon>Neoptera</taxon>
        <taxon>Endopterygota</taxon>
        <taxon>Diptera</taxon>
        <taxon>Nematocera</taxon>
        <taxon>Chironomoidea</taxon>
        <taxon>Ceratopogonidae</taxon>
        <taxon>Ceratopogoninae</taxon>
        <taxon>Culicoides</taxon>
        <taxon>Monoculicoides</taxon>
    </lineage>
</organism>
<feature type="compositionally biased region" description="Basic and acidic residues" evidence="1">
    <location>
        <begin position="992"/>
        <end position="1006"/>
    </location>
</feature>
<feature type="region of interest" description="Disordered" evidence="1">
    <location>
        <begin position="350"/>
        <end position="378"/>
    </location>
</feature>
<feature type="compositionally biased region" description="Basic and acidic residues" evidence="1">
    <location>
        <begin position="1333"/>
        <end position="1365"/>
    </location>
</feature>
<feature type="compositionally biased region" description="Acidic residues" evidence="1">
    <location>
        <begin position="615"/>
        <end position="624"/>
    </location>
</feature>
<feature type="compositionally biased region" description="Polar residues" evidence="1">
    <location>
        <begin position="1070"/>
        <end position="1082"/>
    </location>
</feature>
<name>A0A336M3C9_CULSO</name>
<dbReference type="PANTHER" id="PTHR10699">
    <property type="entry name" value="NEUROMODULIN"/>
    <property type="match status" value="1"/>
</dbReference>
<feature type="compositionally biased region" description="Basic and acidic residues" evidence="1">
    <location>
        <begin position="2047"/>
        <end position="2059"/>
    </location>
</feature>
<dbReference type="SMART" id="SM00015">
    <property type="entry name" value="IQ"/>
    <property type="match status" value="13"/>
</dbReference>
<feature type="compositionally biased region" description="Polar residues" evidence="1">
    <location>
        <begin position="457"/>
        <end position="473"/>
    </location>
</feature>
<feature type="compositionally biased region" description="Basic and acidic residues" evidence="1">
    <location>
        <begin position="785"/>
        <end position="802"/>
    </location>
</feature>
<feature type="region of interest" description="Disordered" evidence="1">
    <location>
        <begin position="1403"/>
        <end position="1476"/>
    </location>
</feature>
<feature type="compositionally biased region" description="Acidic residues" evidence="1">
    <location>
        <begin position="663"/>
        <end position="672"/>
    </location>
</feature>
<sequence length="2186" mass="247024">MASASPRIPQELPDIMKDLTKEILRANPSNIYEFAAEYFEGLIRKRDGCLNKNYERFSCPPLSSKSLEIQDKSKKTNVRRGKSTGSQKRSAKSQRSKTTIQTFEPSSSISSASSTRKIDKESNIKLSSNKNSDLVTNKKSNKRYNEPRPSEHVCGGEATRKVLNHTNTKNFDELSEETGDSDGRWLINMAAIKIQRYVKKFLERKRLRDSTVKFKKGDSGFLEESAVKAAQTLNELHSKIPAEPVPIEHDYNKLEDSPTKEQDSLLSTAQGFDLRILMATMTLQRVMRGYIARKRYKKMLEERLQQKMQTAAAVQFDEEFVEFDEVGDFGESIEFTEELETAATKIQAGFKGHKTRQELKQKLQNNESNDKTSTDDKIDIDLEDPEVHKAATTIQAGYKGHKVRQELKQKLQNNESNDKTSIENIDIDLEDPEVQKAAKKIQAGFRGHKTREELKQKLNSNEQNDKSSSNEQIDINLDDPEVQKAATKIQAGFRGHKTREELRQKLNSNEQNDKSSSNEQIDINLDDPEVQKAATKIQAGFRGHKTREELKQKLNSNEQNDKSSSNEQIDINLDDPEVQKAATKIQAGFRGHKTREELKQKLNSNDQNDKSSSDEQIDINLDDPEVQKAATKIQAGFRGHKTREELKQKLNSNEQNDKSSSDEQIDINLDDPEVQKAATKIQAGFRGHKTREELKQNHNSNNTNDKPSIGDKIDIEPELPEVPEEVQKSTITNTIDKSENDSSVIEPTAPLEEEIDIDLEDPEVQKAAAKIQASFKGLKVRKTRKPETEHSKTNLDNYESKGNAKEVNNTIIDENANAGMQLDKTTVETSQNKSDTVLTKVPTFDTENVDAQNAAVMIQKNYKGYKTRKEIRNSLNKSTSTEKSKSSRKSPIPDKSNFKIQHAANESLSIDLDNPTKEQITAAMRIQRVYRKHRIDEQLKDLKINLRAVTVLDLSDPAMVEQMNQAAKKVQKFFRTHKKKKSGAQSQDSVDDSIKDGKIHHQDSDTHVSKTLIAALETDPHHKNSLEETDEKIIELNVHQEPENSNQSSTPRNDSVDVKDFPSGMEQNKEISSPNLALTPPQNQEKVYQNKLPQLCTDLETGEKLEGCHTDSDNLEIMSSEIFLNQSDEQKDQNKTDEMKLKSSMSDLTTIPIKQDEDEMSIDSLTVECKNDLNPELLEDSLESVISNSVLDLKSREDANIEVEPLCIEKKMYKCPQDETKAESVVIEIDNSMKETINTNVNHQQNETVPMKDCEEISKTNKCDLQSQKDDKNEEVKNLIENKKDDELLEDSTQISNVDSEVAKVLIDHEIINSHENIETIDTNMTRREEGLLNDDHGEENTNQSSDHEVVKNVQGKEPHSKDLNSKIPISTRKIGLKTMSQDSFKEIERKEIKHLKLNKSTSNAEIKTSENESSPIETSEISKDETSQQGSFTDDNESSRAIDSDNNTKPTTTSNLSSSDNNDDTSRTEVDEPLCVKKVIYKCPEMEDEVSEIVNFDTSTHDKSLVEEEYYNLKKKELQLDSRVSSTGSYSSGVNPKSTTTNDSSSSKEGSSFSVKDDSSTENVDNQPDNYSNRRTTTMDSDEIIWGKLADSDSSAPSTATDRTVIHLDSLNVCPTTPEVDEKYMLDEYKEIPRPTTSRGLNQMSKEFNKTFSTESDDVVIGTIDEEEKDEKPKLNETFIVHKSPRKEGSELNKTFIIDKRPETGTKTAESDDVVIGHLEKKEISAIHQPSTSLKTTEKSFNDDETLDELKALSEAPRKRRLYTSMSVVQAPSQDSFDPFNHAKFHQQQYLDKIHGGQSMSDTNDTAYGSDRDVDDEDQFDDFYPGNIRQKILASSFSIADSDYFDPHKPVESNDDRIITALETITSTDSESTTASASTKVANNNAKRILPDSKYSIGNAAITESLDEFIEQQENSKLSEMNTGHDRITKLQKKMTRGTKGHFKRNALTEEILSQASIDEEQEHETKHLIQIKLDHKSVDSGDKSSESSHSEDTRTAFKNKKMSYYSLNVDKYDTAARRSLLQRENAFQKNSSPDEDLSTKSVSSENERKKSKEKSANNEDDDSEKEKTDAEDVDEDEANSPAKSPEKILKMDGKQNDEAIMVEEQSQFKSNTKAPEAPNNSQIKNKPSSAQNTDDVRFPLLSIMRQRTLPVQIDTSIMRILPKHVVKRIKSANNANNTPRRKFK</sequence>
<feature type="compositionally biased region" description="Polar residues" evidence="1">
    <location>
        <begin position="1043"/>
        <end position="1053"/>
    </location>
</feature>
<feature type="region of interest" description="Disordered" evidence="1">
    <location>
        <begin position="68"/>
        <end position="153"/>
    </location>
</feature>
<dbReference type="VEuPathDB" id="VectorBase:CSON001641"/>
<dbReference type="InterPro" id="IPR027417">
    <property type="entry name" value="P-loop_NTPase"/>
</dbReference>
<feature type="compositionally biased region" description="Polar residues" evidence="1">
    <location>
        <begin position="553"/>
        <end position="569"/>
    </location>
</feature>
<dbReference type="EMBL" id="UFQT01000125">
    <property type="protein sequence ID" value="SSX20498.1"/>
    <property type="molecule type" value="Genomic_DNA"/>
</dbReference>
<feature type="compositionally biased region" description="Polar residues" evidence="1">
    <location>
        <begin position="2106"/>
        <end position="2135"/>
    </location>
</feature>
<feature type="region of interest" description="Disordered" evidence="1">
    <location>
        <begin position="506"/>
        <end position="529"/>
    </location>
</feature>
<feature type="compositionally biased region" description="Low complexity" evidence="1">
    <location>
        <begin position="1452"/>
        <end position="1461"/>
    </location>
</feature>
<feature type="compositionally biased region" description="Polar residues" evidence="1">
    <location>
        <begin position="697"/>
        <end position="706"/>
    </location>
</feature>
<evidence type="ECO:0000313" key="3">
    <source>
        <dbReference type="EMBL" id="SSX20498.1"/>
    </source>
</evidence>
<dbReference type="Gene3D" id="1.20.890.10">
    <property type="entry name" value="cAMP-dependent protein kinase regulatory subunit, dimerization-anchoring domain"/>
    <property type="match status" value="1"/>
</dbReference>
<feature type="region of interest" description="Disordered" evidence="1">
    <location>
        <begin position="975"/>
        <end position="1006"/>
    </location>
</feature>
<feature type="region of interest" description="Disordered" evidence="1">
    <location>
        <begin position="1333"/>
        <end position="1375"/>
    </location>
</feature>
<feature type="region of interest" description="Disordered" evidence="1">
    <location>
        <begin position="457"/>
        <end position="481"/>
    </location>
</feature>
<feature type="domain" description="RIIa" evidence="2">
    <location>
        <begin position="10"/>
        <end position="47"/>
    </location>
</feature>
<feature type="region of interest" description="Disordered" evidence="1">
    <location>
        <begin position="781"/>
        <end position="802"/>
    </location>
</feature>
<feature type="region of interest" description="Disordered" evidence="1">
    <location>
        <begin position="1517"/>
        <end position="1583"/>
    </location>
</feature>
<feature type="region of interest" description="Disordered" evidence="1">
    <location>
        <begin position="872"/>
        <end position="896"/>
    </location>
</feature>
<dbReference type="CDD" id="cd23767">
    <property type="entry name" value="IQCD"/>
    <property type="match status" value="7"/>
</dbReference>
<dbReference type="OMA" id="CSDQEYK"/>
<feature type="compositionally biased region" description="Polar residues" evidence="1">
    <location>
        <begin position="1428"/>
        <end position="1437"/>
    </location>
</feature>
<dbReference type="InterPro" id="IPR003117">
    <property type="entry name" value="cAMP_dep_PK_reg_su_I/II_a/b"/>
</dbReference>
<dbReference type="GO" id="GO:0005516">
    <property type="term" value="F:calmodulin binding"/>
    <property type="evidence" value="ECO:0007669"/>
    <property type="project" value="TreeGrafter"/>
</dbReference>
<dbReference type="Pfam" id="PF02197">
    <property type="entry name" value="RIIa"/>
    <property type="match status" value="1"/>
</dbReference>
<feature type="compositionally biased region" description="Polar residues" evidence="1">
    <location>
        <begin position="506"/>
        <end position="521"/>
    </location>
</feature>
<dbReference type="SMART" id="SM00394">
    <property type="entry name" value="RIIa"/>
    <property type="match status" value="1"/>
</dbReference>
<dbReference type="InterPro" id="IPR000048">
    <property type="entry name" value="IQ_motif_EF-hand-BS"/>
</dbReference>
<reference evidence="3" key="1">
    <citation type="submission" date="2018-07" db="EMBL/GenBank/DDBJ databases">
        <authorList>
            <person name="Quirk P.G."/>
            <person name="Krulwich T.A."/>
        </authorList>
    </citation>
    <scope>NUCLEOTIDE SEQUENCE</scope>
</reference>
<protein>
    <submittedName>
        <fullName evidence="3">CSON001641 protein</fullName>
    </submittedName>
</protein>
<feature type="region of interest" description="Disordered" evidence="1">
    <location>
        <begin position="1974"/>
        <end position="1997"/>
    </location>
</feature>
<feature type="region of interest" description="Disordered" evidence="1">
    <location>
        <begin position="649"/>
        <end position="673"/>
    </location>
</feature>
<gene>
    <name evidence="3" type="primary">CSON001641</name>
</gene>
<dbReference type="Gene3D" id="1.20.5.190">
    <property type="match status" value="6"/>
</dbReference>
<feature type="compositionally biased region" description="Basic and acidic residues" evidence="1">
    <location>
        <begin position="368"/>
        <end position="378"/>
    </location>
</feature>
<feature type="region of interest" description="Disordered" evidence="1">
    <location>
        <begin position="2026"/>
        <end position="2135"/>
    </location>
</feature>
<feature type="compositionally biased region" description="Low complexity" evidence="1">
    <location>
        <begin position="1523"/>
        <end position="1555"/>
    </location>
</feature>
<proteinExistence type="predicted"/>
<dbReference type="SUPFAM" id="SSF52540">
    <property type="entry name" value="P-loop containing nucleoside triphosphate hydrolases"/>
    <property type="match status" value="1"/>
</dbReference>
<feature type="compositionally biased region" description="Polar residues" evidence="1">
    <location>
        <begin position="1562"/>
        <end position="1580"/>
    </location>
</feature>
<feature type="compositionally biased region" description="Basic and acidic residues" evidence="1">
    <location>
        <begin position="2086"/>
        <end position="2099"/>
    </location>
</feature>
<feature type="region of interest" description="Disordered" evidence="1">
    <location>
        <begin position="553"/>
        <end position="577"/>
    </location>
</feature>
<dbReference type="Pfam" id="PF00612">
    <property type="entry name" value="IQ"/>
    <property type="match status" value="11"/>
</dbReference>